<accession>A0A447QKW5</accession>
<dbReference type="Proteomes" id="UP000271603">
    <property type="component" value="Chromosome"/>
</dbReference>
<gene>
    <name evidence="1" type="ORF">NCTC9419_02128</name>
</gene>
<evidence type="ECO:0000313" key="2">
    <source>
        <dbReference type="Proteomes" id="UP000271603"/>
    </source>
</evidence>
<dbReference type="EMBL" id="LR134155">
    <property type="protein sequence ID" value="VEA70621.1"/>
    <property type="molecule type" value="Genomic_DNA"/>
</dbReference>
<proteinExistence type="predicted"/>
<organism evidence="1 2">
    <name type="scientific">Serratia rubidaea</name>
    <name type="common">Serratia marinorubra</name>
    <dbReference type="NCBI Taxonomy" id="61652"/>
    <lineage>
        <taxon>Bacteria</taxon>
        <taxon>Pseudomonadati</taxon>
        <taxon>Pseudomonadota</taxon>
        <taxon>Gammaproteobacteria</taxon>
        <taxon>Enterobacterales</taxon>
        <taxon>Yersiniaceae</taxon>
        <taxon>Serratia</taxon>
    </lineage>
</organism>
<evidence type="ECO:0000313" key="1">
    <source>
        <dbReference type="EMBL" id="VEA70621.1"/>
    </source>
</evidence>
<reference evidence="1 2" key="1">
    <citation type="submission" date="2018-12" db="EMBL/GenBank/DDBJ databases">
        <authorList>
            <consortium name="Pathogen Informatics"/>
        </authorList>
    </citation>
    <scope>NUCLEOTIDE SEQUENCE [LARGE SCALE GENOMIC DNA]</scope>
    <source>
        <strain evidence="1 2">NCTC9419</strain>
    </source>
</reference>
<name>A0A447QKW5_SERRU</name>
<sequence length="48" mass="5336">MIRQASTKANINTIVLMLSPYYAVTPINLMIKLPIICSKSEWGIRSVG</sequence>
<dbReference type="AlphaFoldDB" id="A0A447QKW5"/>
<protein>
    <submittedName>
        <fullName evidence="1">Uncharacterized protein</fullName>
    </submittedName>
</protein>